<dbReference type="Pfam" id="PF14219">
    <property type="entry name" value="DUF4328"/>
    <property type="match status" value="1"/>
</dbReference>
<keyword evidence="2" id="KW-0812">Transmembrane</keyword>
<dbReference type="Proteomes" id="UP000324101">
    <property type="component" value="Chromosome"/>
</dbReference>
<dbReference type="InterPro" id="IPR025565">
    <property type="entry name" value="DUF4328"/>
</dbReference>
<dbReference type="OrthoDB" id="4174975at2"/>
<evidence type="ECO:0000313" key="5">
    <source>
        <dbReference type="Proteomes" id="UP000324101"/>
    </source>
</evidence>
<evidence type="ECO:0000259" key="3">
    <source>
        <dbReference type="Pfam" id="PF14219"/>
    </source>
</evidence>
<evidence type="ECO:0000256" key="1">
    <source>
        <dbReference type="SAM" id="MobiDB-lite"/>
    </source>
</evidence>
<accession>A0A5P2DVQ5</accession>
<name>A0A5P2DVQ5_STRVZ</name>
<dbReference type="AlphaFoldDB" id="A0A5P2DVQ5"/>
<protein>
    <recommendedName>
        <fullName evidence="3">DUF4328 domain-containing protein</fullName>
    </recommendedName>
</protein>
<sequence>MSATPADQPAPSSFPSSLPPSSPYAAPDVKGTRLRAPVGLAIALTVLFALVIGFDVFAAYADWHTRSLMQRLLADSAAVGVAELDQADRLAGRAGMFQGQLAIVTGIVFIVWFHRVRTNAEVFAPGADRLPHGWAIGAWFVPLANLLLPYRIAMATWVSSTPPGADGRHRRFRLTLVTLWWATFVLAKILAWYGGMTYGRAETTEAVRDAATTILAGDVLDIVAAVFAVLFVRRLTAMQHARAAGGPVVAAV</sequence>
<proteinExistence type="predicted"/>
<feature type="region of interest" description="Disordered" evidence="1">
    <location>
        <begin position="1"/>
        <end position="24"/>
    </location>
</feature>
<keyword evidence="2" id="KW-0472">Membrane</keyword>
<feature type="transmembrane region" description="Helical" evidence="2">
    <location>
        <begin position="174"/>
        <end position="194"/>
    </location>
</feature>
<evidence type="ECO:0000313" key="4">
    <source>
        <dbReference type="EMBL" id="QES58550.1"/>
    </source>
</evidence>
<evidence type="ECO:0000256" key="2">
    <source>
        <dbReference type="SAM" id="Phobius"/>
    </source>
</evidence>
<organism evidence="4 5">
    <name type="scientific">Streptomyces venezuelae</name>
    <dbReference type="NCBI Taxonomy" id="54571"/>
    <lineage>
        <taxon>Bacteria</taxon>
        <taxon>Bacillati</taxon>
        <taxon>Actinomycetota</taxon>
        <taxon>Actinomycetes</taxon>
        <taxon>Kitasatosporales</taxon>
        <taxon>Streptomycetaceae</taxon>
        <taxon>Streptomyces</taxon>
    </lineage>
</organism>
<dbReference type="EMBL" id="CP029189">
    <property type="protein sequence ID" value="QES58550.1"/>
    <property type="molecule type" value="Genomic_DNA"/>
</dbReference>
<feature type="domain" description="DUF4328" evidence="3">
    <location>
        <begin position="77"/>
        <end position="237"/>
    </location>
</feature>
<feature type="transmembrane region" description="Helical" evidence="2">
    <location>
        <begin position="94"/>
        <end position="113"/>
    </location>
</feature>
<feature type="transmembrane region" description="Helical" evidence="2">
    <location>
        <begin position="38"/>
        <end position="61"/>
    </location>
</feature>
<reference evidence="4 5" key="1">
    <citation type="submission" date="2018-05" db="EMBL/GenBank/DDBJ databases">
        <title>Streptomyces venezuelae.</title>
        <authorList>
            <person name="Kim W."/>
            <person name="Lee N."/>
            <person name="Cho B.-K."/>
        </authorList>
    </citation>
    <scope>NUCLEOTIDE SEQUENCE [LARGE SCALE GENOMIC DNA]</scope>
    <source>
        <strain evidence="4 5">ATCC 21018</strain>
    </source>
</reference>
<feature type="transmembrane region" description="Helical" evidence="2">
    <location>
        <begin position="214"/>
        <end position="232"/>
    </location>
</feature>
<keyword evidence="2" id="KW-1133">Transmembrane helix</keyword>
<feature type="transmembrane region" description="Helical" evidence="2">
    <location>
        <begin position="133"/>
        <end position="153"/>
    </location>
</feature>
<gene>
    <name evidence="4" type="ORF">DEJ51_34155</name>
</gene>